<accession>A0A069D6W7</accession>
<gene>
    <name evidence="1" type="ORF">JCM15093_3477</name>
</gene>
<dbReference type="Proteomes" id="UP000027601">
    <property type="component" value="Unassembled WGS sequence"/>
</dbReference>
<reference evidence="1 2" key="1">
    <citation type="journal article" date="2015" name="Microbes Environ.">
        <title>Distribution and evolution of nitrogen fixation genes in the phylum bacteroidetes.</title>
        <authorList>
            <person name="Inoue J."/>
            <person name="Oshima K."/>
            <person name="Suda W."/>
            <person name="Sakamoto M."/>
            <person name="Iino T."/>
            <person name="Noda S."/>
            <person name="Hongoh Y."/>
            <person name="Hattori M."/>
            <person name="Ohkuma M."/>
        </authorList>
    </citation>
    <scope>NUCLEOTIDE SEQUENCE [LARGE SCALE GENOMIC DNA]</scope>
    <source>
        <strain evidence="1 2">JCM 15093</strain>
    </source>
</reference>
<dbReference type="STRING" id="1121097.GCA_000428125_02494"/>
<dbReference type="EMBL" id="BAJS01000040">
    <property type="protein sequence ID" value="GAK38162.1"/>
    <property type="molecule type" value="Genomic_DNA"/>
</dbReference>
<evidence type="ECO:0000313" key="2">
    <source>
        <dbReference type="Proteomes" id="UP000027601"/>
    </source>
</evidence>
<dbReference type="OrthoDB" id="881869at2"/>
<comment type="caution">
    <text evidence="1">The sequence shown here is derived from an EMBL/GenBank/DDBJ whole genome shotgun (WGS) entry which is preliminary data.</text>
</comment>
<keyword evidence="2" id="KW-1185">Reference proteome</keyword>
<organism evidence="1 2">
    <name type="scientific">Bacteroides graminisolvens DSM 19988 = JCM 15093</name>
    <dbReference type="NCBI Taxonomy" id="1121097"/>
    <lineage>
        <taxon>Bacteria</taxon>
        <taxon>Pseudomonadati</taxon>
        <taxon>Bacteroidota</taxon>
        <taxon>Bacteroidia</taxon>
        <taxon>Bacteroidales</taxon>
        <taxon>Bacteroidaceae</taxon>
        <taxon>Bacteroides</taxon>
    </lineage>
</organism>
<proteinExistence type="predicted"/>
<name>A0A069D6W7_9BACE</name>
<evidence type="ECO:0000313" key="1">
    <source>
        <dbReference type="EMBL" id="GAK38162.1"/>
    </source>
</evidence>
<sequence>MAGYLLDETDQENILRDPEMLERLNEIDKMDKEDKSKSHILYAIDAFIKSTKLKNIAFYQVVKTSCSIGMNFILFVSTL</sequence>
<protein>
    <submittedName>
        <fullName evidence="1">Uncharacterized protein</fullName>
    </submittedName>
</protein>
<dbReference type="AlphaFoldDB" id="A0A069D6W7"/>
<dbReference type="RefSeq" id="WP_024997684.1">
    <property type="nucleotide sequence ID" value="NZ_BAJS01000040.1"/>
</dbReference>